<dbReference type="OrthoDB" id="5124266at2"/>
<dbReference type="Gene3D" id="2.60.120.200">
    <property type="match status" value="1"/>
</dbReference>
<gene>
    <name evidence="1" type="ORF">V22_15300</name>
</gene>
<reference evidence="1 2" key="1">
    <citation type="submission" date="2019-02" db="EMBL/GenBank/DDBJ databases">
        <title>Deep-cultivation of Planctomycetes and their phenomic and genomic characterization uncovers novel biology.</title>
        <authorList>
            <person name="Wiegand S."/>
            <person name="Jogler M."/>
            <person name="Boedeker C."/>
            <person name="Pinto D."/>
            <person name="Vollmers J."/>
            <person name="Rivas-Marin E."/>
            <person name="Kohn T."/>
            <person name="Peeters S.H."/>
            <person name="Heuer A."/>
            <person name="Rast P."/>
            <person name="Oberbeckmann S."/>
            <person name="Bunk B."/>
            <person name="Jeske O."/>
            <person name="Meyerdierks A."/>
            <person name="Storesund J.E."/>
            <person name="Kallscheuer N."/>
            <person name="Luecker S."/>
            <person name="Lage O.M."/>
            <person name="Pohl T."/>
            <person name="Merkel B.J."/>
            <person name="Hornburger P."/>
            <person name="Mueller R.-W."/>
            <person name="Bruemmer F."/>
            <person name="Labrenz M."/>
            <person name="Spormann A.M."/>
            <person name="Op den Camp H."/>
            <person name="Overmann J."/>
            <person name="Amann R."/>
            <person name="Jetten M.S.M."/>
            <person name="Mascher T."/>
            <person name="Medema M.H."/>
            <person name="Devos D.P."/>
            <person name="Kaster A.-K."/>
            <person name="Ovreas L."/>
            <person name="Rohde M."/>
            <person name="Galperin M.Y."/>
            <person name="Jogler C."/>
        </authorList>
    </citation>
    <scope>NUCLEOTIDE SEQUENCE [LARGE SCALE GENOMIC DNA]</scope>
    <source>
        <strain evidence="1 2">V22</strain>
    </source>
</reference>
<dbReference type="Pfam" id="PF13385">
    <property type="entry name" value="Laminin_G_3"/>
    <property type="match status" value="1"/>
</dbReference>
<evidence type="ECO:0000313" key="1">
    <source>
        <dbReference type="EMBL" id="QDT64298.1"/>
    </source>
</evidence>
<evidence type="ECO:0000313" key="2">
    <source>
        <dbReference type="Proteomes" id="UP000319976"/>
    </source>
</evidence>
<dbReference type="AlphaFoldDB" id="A0A517T7E5"/>
<accession>A0A517T7E5</accession>
<sequence length="322" mass="36341">MVWILVASQPSRCRLGHPINLRTENNLVQHFRHSLTIFTLLALTPFAVCLAEEKQVSAPEAIPDLITFWDFQDSASGKLISKGAEAYELREMNGPIKRADLGVFGPSALRIKRGQWLMIERQDCPALNLHGKDEVTVVAWIQRHSDNVWQYIAGVWNERDAKRQYALFSCGHKQTDYTTLTRINARNQPHGYVSDVGGATPERPYCFSYGTGKTTLEKGKWYMLAFTYDHHAIRVYTNGKLDENGNYNPFYWDKPIFDGGEEGAHFTVAQRALPAWPGYPEVEEPTHHEGFGGVMGGLAVYERALSAEEIKTLYEATMPSGE</sequence>
<keyword evidence="2" id="KW-1185">Reference proteome</keyword>
<dbReference type="SUPFAM" id="SSF49899">
    <property type="entry name" value="Concanavalin A-like lectins/glucanases"/>
    <property type="match status" value="1"/>
</dbReference>
<dbReference type="EMBL" id="CP036316">
    <property type="protein sequence ID" value="QDT64298.1"/>
    <property type="molecule type" value="Genomic_DNA"/>
</dbReference>
<dbReference type="KEGG" id="chya:V22_15300"/>
<organism evidence="1 2">
    <name type="scientific">Calycomorphotria hydatis</name>
    <dbReference type="NCBI Taxonomy" id="2528027"/>
    <lineage>
        <taxon>Bacteria</taxon>
        <taxon>Pseudomonadati</taxon>
        <taxon>Planctomycetota</taxon>
        <taxon>Planctomycetia</taxon>
        <taxon>Planctomycetales</taxon>
        <taxon>Planctomycetaceae</taxon>
        <taxon>Calycomorphotria</taxon>
    </lineage>
</organism>
<name>A0A517T7E5_9PLAN</name>
<protein>
    <recommendedName>
        <fullName evidence="3">LamG-like jellyroll fold domain-containing protein</fullName>
    </recommendedName>
</protein>
<dbReference type="Proteomes" id="UP000319976">
    <property type="component" value="Chromosome"/>
</dbReference>
<dbReference type="InterPro" id="IPR013320">
    <property type="entry name" value="ConA-like_dom_sf"/>
</dbReference>
<proteinExistence type="predicted"/>
<evidence type="ECO:0008006" key="3">
    <source>
        <dbReference type="Google" id="ProtNLM"/>
    </source>
</evidence>